<comment type="similarity">
    <text evidence="1">Belongs to the heat shock protein 70 family.</text>
</comment>
<evidence type="ECO:0000313" key="4">
    <source>
        <dbReference type="EMBL" id="CAG2225002.1"/>
    </source>
</evidence>
<name>A0A8S3T7F8_MYTED</name>
<proteinExistence type="inferred from homology"/>
<evidence type="ECO:0000313" key="5">
    <source>
        <dbReference type="Proteomes" id="UP000683360"/>
    </source>
</evidence>
<keyword evidence="2" id="KW-0547">Nucleotide-binding</keyword>
<dbReference type="Gene3D" id="3.30.420.40">
    <property type="match status" value="2"/>
</dbReference>
<evidence type="ECO:0000256" key="1">
    <source>
        <dbReference type="ARBA" id="ARBA00007381"/>
    </source>
</evidence>
<reference evidence="4" key="1">
    <citation type="submission" date="2021-03" db="EMBL/GenBank/DDBJ databases">
        <authorList>
            <person name="Bekaert M."/>
        </authorList>
    </citation>
    <scope>NUCLEOTIDE SEQUENCE</scope>
</reference>
<dbReference type="PANTHER" id="PTHR45639:SF4">
    <property type="entry name" value="HSC70CB, ISOFORM G"/>
    <property type="match status" value="1"/>
</dbReference>
<dbReference type="OrthoDB" id="434160at2759"/>
<accession>A0A8S3T7F8</accession>
<dbReference type="GO" id="GO:0005829">
    <property type="term" value="C:cytosol"/>
    <property type="evidence" value="ECO:0007669"/>
    <property type="project" value="TreeGrafter"/>
</dbReference>
<dbReference type="EMBL" id="CAJPWZ010001830">
    <property type="protein sequence ID" value="CAG2225002.1"/>
    <property type="molecule type" value="Genomic_DNA"/>
</dbReference>
<comment type="caution">
    <text evidence="4">The sequence shown here is derived from an EMBL/GenBank/DDBJ whole genome shotgun (WGS) entry which is preliminary data.</text>
</comment>
<dbReference type="Proteomes" id="UP000683360">
    <property type="component" value="Unassembled WGS sequence"/>
</dbReference>
<keyword evidence="5" id="KW-1185">Reference proteome</keyword>
<protein>
    <submittedName>
        <fullName evidence="4">Heat shock protein 88,97 kDa heat shock protein,Heat shock protein 105 kDa,Heat shock protein 110,Heat shock 70 kDa protein 4L,Heat shock 70 kDa protein 16,Heat shock 70 kDa protein 4</fullName>
    </submittedName>
</protein>
<dbReference type="AlphaFoldDB" id="A0A8S3T7F8"/>
<evidence type="ECO:0000256" key="3">
    <source>
        <dbReference type="ARBA" id="ARBA00022840"/>
    </source>
</evidence>
<evidence type="ECO:0000256" key="2">
    <source>
        <dbReference type="ARBA" id="ARBA00022741"/>
    </source>
</evidence>
<dbReference type="GO" id="GO:0005524">
    <property type="term" value="F:ATP binding"/>
    <property type="evidence" value="ECO:0007669"/>
    <property type="project" value="UniProtKB-KW"/>
</dbReference>
<dbReference type="InterPro" id="IPR013126">
    <property type="entry name" value="Hsp_70_fam"/>
</dbReference>
<dbReference type="GO" id="GO:0140662">
    <property type="term" value="F:ATP-dependent protein folding chaperone"/>
    <property type="evidence" value="ECO:0007669"/>
    <property type="project" value="InterPro"/>
</dbReference>
<dbReference type="InterPro" id="IPR043129">
    <property type="entry name" value="ATPase_NBD"/>
</dbReference>
<keyword evidence="4" id="KW-0346">Stress response</keyword>
<dbReference type="FunFam" id="3.30.30.30:FF:000002">
    <property type="entry name" value="Heat shock 70 kDa protein 4"/>
    <property type="match status" value="1"/>
</dbReference>
<keyword evidence="3" id="KW-0067">ATP-binding</keyword>
<dbReference type="PANTHER" id="PTHR45639">
    <property type="entry name" value="HSC70CB, ISOFORM G-RELATED"/>
    <property type="match status" value="1"/>
</dbReference>
<dbReference type="Pfam" id="PF00012">
    <property type="entry name" value="HSP70"/>
    <property type="match status" value="1"/>
</dbReference>
<dbReference type="SUPFAM" id="SSF53067">
    <property type="entry name" value="Actin-like ATPase domain"/>
    <property type="match status" value="1"/>
</dbReference>
<organism evidence="4 5">
    <name type="scientific">Mytilus edulis</name>
    <name type="common">Blue mussel</name>
    <dbReference type="NCBI Taxonomy" id="6550"/>
    <lineage>
        <taxon>Eukaryota</taxon>
        <taxon>Metazoa</taxon>
        <taxon>Spiralia</taxon>
        <taxon>Lophotrochozoa</taxon>
        <taxon>Mollusca</taxon>
        <taxon>Bivalvia</taxon>
        <taxon>Autobranchia</taxon>
        <taxon>Pteriomorphia</taxon>
        <taxon>Mytilida</taxon>
        <taxon>Mytiloidea</taxon>
        <taxon>Mytilidae</taxon>
        <taxon>Mytilinae</taxon>
        <taxon>Mytilus</taxon>
    </lineage>
</organism>
<gene>
    <name evidence="4" type="ORF">MEDL_38161</name>
</gene>
<dbReference type="GO" id="GO:0005634">
    <property type="term" value="C:nucleus"/>
    <property type="evidence" value="ECO:0007669"/>
    <property type="project" value="TreeGrafter"/>
</dbReference>
<dbReference type="FunFam" id="3.30.420.40:FF:000495">
    <property type="entry name" value="Heat shock protein 4b"/>
    <property type="match status" value="1"/>
</dbReference>
<dbReference type="Gene3D" id="3.30.30.30">
    <property type="match status" value="1"/>
</dbReference>
<sequence length="267" mass="30264">MVLDQNTETCIHITRHKHLELNGLYLSKLKRHKIKAFVSFNEKNRSIGVSAKNQCITNLKNTVSVFKRFIGRKFTDPFVQQELADFPKPYKVEQGKNGEILIKVQYLEGEQQFTPEQMMAALLTKLKQISEAGLKTKVVDVVVSVPTFFTDIERRAMLNSCEVAGLNCMKVMNDSTAAALGYGIYKQDLPAETEKAKNVVFVDIGYCSLQVAIVAFHKTKLKILVGEMQQQQLTMWYNVTQQSRMLSNICDIDKVSKISTTNLKNCN</sequence>